<evidence type="ECO:0000313" key="8">
    <source>
        <dbReference type="EMBL" id="MZR29913.1"/>
    </source>
</evidence>
<dbReference type="RefSeq" id="WP_161314457.1">
    <property type="nucleotide sequence ID" value="NZ_WTUW01000001.1"/>
</dbReference>
<dbReference type="InterPro" id="IPR021153">
    <property type="entry name" value="HrcA_C"/>
</dbReference>
<dbReference type="EMBL" id="WTUW01000001">
    <property type="protein sequence ID" value="MZR29913.1"/>
    <property type="molecule type" value="Genomic_DNA"/>
</dbReference>
<dbReference type="SUPFAM" id="SSF55781">
    <property type="entry name" value="GAF domain-like"/>
    <property type="match status" value="1"/>
</dbReference>
<dbReference type="Gene3D" id="3.30.390.60">
    <property type="entry name" value="Heat-inducible transcription repressor hrca homolog, domain 3"/>
    <property type="match status" value="1"/>
</dbReference>
<sequence length="342" mass="37482">MTIQELNERSRIVFRHIVETYMQTGEPVGSRTLSRISELDLSAASIRNVMADLADAGLLYSPHTSAGRLPTQQGLRLFVDGILEIGNLTEAERADIKARCAVDGRNMEEMLTEASSMLSGLSNCASLVIAPKSDSSIKQIEFVRLGVDRALVIIVTANGMVENRAVDLPPGLTDSGLREAANYLNAKLAGRTLHEMKQDIQLELDNHQAELDELTQELIAHDIASWGGRETLIVRGHANLLQNVQALEDLEKIRELFDTLEVKKERIKLLELAEKGSGVKVFIGSENNLFSLSGTSMIISPYHNSQEQVVGAIGVIGPARLNYARIVPMVDYTAKVIGKLLD</sequence>
<dbReference type="Proteomes" id="UP000476030">
    <property type="component" value="Unassembled WGS sequence"/>
</dbReference>
<dbReference type="Pfam" id="PF01628">
    <property type="entry name" value="HrcA"/>
    <property type="match status" value="1"/>
</dbReference>
<name>A0A6L8W5Z8_9PROT</name>
<gene>
    <name evidence="5 8" type="primary">hrcA</name>
    <name evidence="8" type="ORF">GQE98_04605</name>
</gene>
<dbReference type="HAMAP" id="MF_00081">
    <property type="entry name" value="HrcA"/>
    <property type="match status" value="1"/>
</dbReference>
<dbReference type="NCBIfam" id="TIGR00331">
    <property type="entry name" value="hrcA"/>
    <property type="match status" value="1"/>
</dbReference>
<evidence type="ECO:0000256" key="2">
    <source>
        <dbReference type="ARBA" id="ARBA00023015"/>
    </source>
</evidence>
<evidence type="ECO:0000256" key="1">
    <source>
        <dbReference type="ARBA" id="ARBA00022491"/>
    </source>
</evidence>
<dbReference type="SUPFAM" id="SSF46785">
    <property type="entry name" value="Winged helix' DNA-binding domain"/>
    <property type="match status" value="1"/>
</dbReference>
<keyword evidence="4 5" id="KW-0804">Transcription</keyword>
<dbReference type="AlphaFoldDB" id="A0A6L8W5Z8"/>
<comment type="similarity">
    <text evidence="5">Belongs to the HrcA family.</text>
</comment>
<reference evidence="8 9" key="1">
    <citation type="submission" date="2019-12" db="EMBL/GenBank/DDBJ databases">
        <title>Snethiella sp. nov. sp. isolated from sea sand.</title>
        <authorList>
            <person name="Kim J."/>
            <person name="Jeong S.E."/>
            <person name="Jung H.S."/>
            <person name="Jeon C.O."/>
        </authorList>
    </citation>
    <scope>NUCLEOTIDE SEQUENCE [LARGE SCALE GENOMIC DNA]</scope>
    <source>
        <strain evidence="8 9">DP05</strain>
    </source>
</reference>
<comment type="caution">
    <text evidence="8">The sequence shown here is derived from an EMBL/GenBank/DDBJ whole genome shotgun (WGS) entry which is preliminary data.</text>
</comment>
<dbReference type="InterPro" id="IPR036390">
    <property type="entry name" value="WH_DNA-bd_sf"/>
</dbReference>
<keyword evidence="9" id="KW-1185">Reference proteome</keyword>
<dbReference type="PANTHER" id="PTHR34824">
    <property type="entry name" value="HEAT-INDUCIBLE TRANSCRIPTION REPRESSOR HRCA"/>
    <property type="match status" value="1"/>
</dbReference>
<comment type="function">
    <text evidence="5">Negative regulator of class I heat shock genes (grpE-dnaK-dnaJ and groELS operons). Prevents heat-shock induction of these operons.</text>
</comment>
<evidence type="ECO:0000256" key="3">
    <source>
        <dbReference type="ARBA" id="ARBA00023016"/>
    </source>
</evidence>
<dbReference type="Gene3D" id="3.30.450.40">
    <property type="match status" value="1"/>
</dbReference>
<keyword evidence="1 5" id="KW-0678">Repressor</keyword>
<accession>A0A6L8W5Z8</accession>
<keyword evidence="2 5" id="KW-0805">Transcription regulation</keyword>
<dbReference type="GO" id="GO:0003677">
    <property type="term" value="F:DNA binding"/>
    <property type="evidence" value="ECO:0007669"/>
    <property type="project" value="InterPro"/>
</dbReference>
<dbReference type="InterPro" id="IPR036388">
    <property type="entry name" value="WH-like_DNA-bd_sf"/>
</dbReference>
<evidence type="ECO:0000256" key="6">
    <source>
        <dbReference type="SAM" id="Coils"/>
    </source>
</evidence>
<evidence type="ECO:0000256" key="5">
    <source>
        <dbReference type="HAMAP-Rule" id="MF_00081"/>
    </source>
</evidence>
<dbReference type="PIRSF" id="PIRSF005485">
    <property type="entry name" value="HrcA"/>
    <property type="match status" value="1"/>
</dbReference>
<organism evidence="8 9">
    <name type="scientific">Sneathiella litorea</name>
    <dbReference type="NCBI Taxonomy" id="2606216"/>
    <lineage>
        <taxon>Bacteria</taxon>
        <taxon>Pseudomonadati</taxon>
        <taxon>Pseudomonadota</taxon>
        <taxon>Alphaproteobacteria</taxon>
        <taxon>Sneathiellales</taxon>
        <taxon>Sneathiellaceae</taxon>
        <taxon>Sneathiella</taxon>
    </lineage>
</organism>
<feature type="domain" description="Heat-inducible transcription repressor HrcA C-terminal" evidence="7">
    <location>
        <begin position="108"/>
        <end position="327"/>
    </location>
</feature>
<evidence type="ECO:0000256" key="4">
    <source>
        <dbReference type="ARBA" id="ARBA00023163"/>
    </source>
</evidence>
<keyword evidence="6" id="KW-0175">Coiled coil</keyword>
<evidence type="ECO:0000259" key="7">
    <source>
        <dbReference type="Pfam" id="PF01628"/>
    </source>
</evidence>
<keyword evidence="3 5" id="KW-0346">Stress response</keyword>
<dbReference type="InterPro" id="IPR023120">
    <property type="entry name" value="WHTH_transcript_rep_HrcA_IDD"/>
</dbReference>
<dbReference type="GO" id="GO:0045892">
    <property type="term" value="P:negative regulation of DNA-templated transcription"/>
    <property type="evidence" value="ECO:0007669"/>
    <property type="project" value="UniProtKB-UniRule"/>
</dbReference>
<proteinExistence type="inferred from homology"/>
<dbReference type="PANTHER" id="PTHR34824:SF1">
    <property type="entry name" value="HEAT-INDUCIBLE TRANSCRIPTION REPRESSOR HRCA"/>
    <property type="match status" value="1"/>
</dbReference>
<evidence type="ECO:0000313" key="9">
    <source>
        <dbReference type="Proteomes" id="UP000476030"/>
    </source>
</evidence>
<protein>
    <recommendedName>
        <fullName evidence="5">Heat-inducible transcription repressor HrcA</fullName>
    </recommendedName>
</protein>
<dbReference type="Gene3D" id="1.10.10.10">
    <property type="entry name" value="Winged helix-like DNA-binding domain superfamily/Winged helix DNA-binding domain"/>
    <property type="match status" value="1"/>
</dbReference>
<feature type="coiled-coil region" evidence="6">
    <location>
        <begin position="197"/>
        <end position="224"/>
    </location>
</feature>
<dbReference type="InterPro" id="IPR002571">
    <property type="entry name" value="HrcA"/>
</dbReference>
<dbReference type="InterPro" id="IPR029016">
    <property type="entry name" value="GAF-like_dom_sf"/>
</dbReference>